<sequence>MDVDGGDIEGAGAVVELVNVVLVVVVEGVDVVVVEEVEVVDRGVVVVGAGVGPAPGVGKSEHPASNVNVRARASGANLRFFMLGLPLFRSKSLPHPKTLLHLRDAGGRSSRQVQGNGNRVRSRVCDRSRACWGRTRGCDLSDGRWGRRIS</sequence>
<name>A0A094QQD1_9ZZZZ</name>
<reference evidence="1" key="1">
    <citation type="submission" date="2014-06" db="EMBL/GenBank/DDBJ databases">
        <title>Key roles for freshwater Actinobacteria revealed by deep metagenomic sequencing.</title>
        <authorList>
            <person name="Ghai R."/>
            <person name="Mizuno C.M."/>
            <person name="Picazo A."/>
            <person name="Camacho A."/>
            <person name="Rodriguez-Valera F."/>
        </authorList>
    </citation>
    <scope>NUCLEOTIDE SEQUENCE</scope>
</reference>
<accession>A0A094QQD1</accession>
<evidence type="ECO:0000313" key="1">
    <source>
        <dbReference type="EMBL" id="KGA16841.1"/>
    </source>
</evidence>
<gene>
    <name evidence="1" type="ORF">GM51_11725</name>
</gene>
<organism evidence="1">
    <name type="scientific">freshwater metagenome</name>
    <dbReference type="NCBI Taxonomy" id="449393"/>
    <lineage>
        <taxon>unclassified sequences</taxon>
        <taxon>metagenomes</taxon>
        <taxon>ecological metagenomes</taxon>
    </lineage>
</organism>
<proteinExistence type="predicted"/>
<comment type="caution">
    <text evidence="1">The sequence shown here is derived from an EMBL/GenBank/DDBJ whole genome shotgun (WGS) entry which is preliminary data.</text>
</comment>
<protein>
    <submittedName>
        <fullName evidence="1">Uncharacterized protein</fullName>
    </submittedName>
</protein>
<dbReference type="AlphaFoldDB" id="A0A094QQD1"/>
<dbReference type="EMBL" id="JNSL01000074">
    <property type="protein sequence ID" value="KGA16841.1"/>
    <property type="molecule type" value="Genomic_DNA"/>
</dbReference>